<feature type="domain" description="Demeter RRM-fold" evidence="5">
    <location>
        <begin position="1"/>
        <end position="46"/>
    </location>
</feature>
<dbReference type="PANTHER" id="PTHR46213:SF24">
    <property type="entry name" value="HHH-GPD DOMAIN-CONTAINING PROTEIN"/>
    <property type="match status" value="1"/>
</dbReference>
<evidence type="ECO:0000256" key="3">
    <source>
        <dbReference type="ARBA" id="ARBA00023004"/>
    </source>
</evidence>
<dbReference type="InterPro" id="IPR028925">
    <property type="entry name" value="RRM_DME"/>
</dbReference>
<dbReference type="Pfam" id="PF15628">
    <property type="entry name" value="RRM_DME"/>
    <property type="match status" value="1"/>
</dbReference>
<sequence length="71" mass="8231">MRGSFPLNGTYFQMFADHESSHNPIDVPRGWIWNLPRWTVYFGTSAYQQREFNTAFGEIKVVPSAQGSRFT</sequence>
<dbReference type="AlphaFoldDB" id="A0A498HI63"/>
<dbReference type="GO" id="GO:0051536">
    <property type="term" value="F:iron-sulfur cluster binding"/>
    <property type="evidence" value="ECO:0007669"/>
    <property type="project" value="UniProtKB-KW"/>
</dbReference>
<organism evidence="6 7">
    <name type="scientific">Malus domestica</name>
    <name type="common">Apple</name>
    <name type="synonym">Pyrus malus</name>
    <dbReference type="NCBI Taxonomy" id="3750"/>
    <lineage>
        <taxon>Eukaryota</taxon>
        <taxon>Viridiplantae</taxon>
        <taxon>Streptophyta</taxon>
        <taxon>Embryophyta</taxon>
        <taxon>Tracheophyta</taxon>
        <taxon>Spermatophyta</taxon>
        <taxon>Magnoliopsida</taxon>
        <taxon>eudicotyledons</taxon>
        <taxon>Gunneridae</taxon>
        <taxon>Pentapetalae</taxon>
        <taxon>rosids</taxon>
        <taxon>fabids</taxon>
        <taxon>Rosales</taxon>
        <taxon>Rosaceae</taxon>
        <taxon>Amygdaloideae</taxon>
        <taxon>Maleae</taxon>
        <taxon>Malus</taxon>
    </lineage>
</organism>
<keyword evidence="4" id="KW-0411">Iron-sulfur</keyword>
<dbReference type="Proteomes" id="UP000290289">
    <property type="component" value="Chromosome 17"/>
</dbReference>
<dbReference type="EMBL" id="RDQH01000343">
    <property type="protein sequence ID" value="RXH68603.1"/>
    <property type="molecule type" value="Genomic_DNA"/>
</dbReference>
<dbReference type="PANTHER" id="PTHR46213">
    <property type="entry name" value="TRANSCRIPTIONAL ACTIVATOR DEMETER"/>
    <property type="match status" value="1"/>
</dbReference>
<dbReference type="InterPro" id="IPR044811">
    <property type="entry name" value="DME/ROS1"/>
</dbReference>
<reference evidence="6 7" key="1">
    <citation type="submission" date="2018-10" db="EMBL/GenBank/DDBJ databases">
        <title>A high-quality apple genome assembly.</title>
        <authorList>
            <person name="Hu J."/>
        </authorList>
    </citation>
    <scope>NUCLEOTIDE SEQUENCE [LARGE SCALE GENOMIC DNA]</scope>
    <source>
        <strain evidence="7">cv. HFTH1</strain>
        <tissue evidence="6">Young leaf</tissue>
    </source>
</reference>
<dbReference type="GO" id="GO:0141166">
    <property type="term" value="P:chromosomal 5-methylcytosine DNA demethylation pathway"/>
    <property type="evidence" value="ECO:0007669"/>
    <property type="project" value="InterPro"/>
</dbReference>
<comment type="cofactor">
    <cofactor evidence="1">
        <name>[4Fe-4S] cluster</name>
        <dbReference type="ChEBI" id="CHEBI:49883"/>
    </cofactor>
</comment>
<keyword evidence="3" id="KW-0408">Iron</keyword>
<comment type="caution">
    <text evidence="6">The sequence shown here is derived from an EMBL/GenBank/DDBJ whole genome shotgun (WGS) entry which is preliminary data.</text>
</comment>
<accession>A0A498HI63</accession>
<evidence type="ECO:0000259" key="5">
    <source>
        <dbReference type="Pfam" id="PF15628"/>
    </source>
</evidence>
<evidence type="ECO:0000256" key="2">
    <source>
        <dbReference type="ARBA" id="ARBA00022723"/>
    </source>
</evidence>
<gene>
    <name evidence="6" type="ORF">DVH24_030936</name>
</gene>
<evidence type="ECO:0000313" key="7">
    <source>
        <dbReference type="Proteomes" id="UP000290289"/>
    </source>
</evidence>
<evidence type="ECO:0000256" key="1">
    <source>
        <dbReference type="ARBA" id="ARBA00001966"/>
    </source>
</evidence>
<dbReference type="GO" id="GO:0046872">
    <property type="term" value="F:metal ion binding"/>
    <property type="evidence" value="ECO:0007669"/>
    <property type="project" value="UniProtKB-KW"/>
</dbReference>
<evidence type="ECO:0000256" key="4">
    <source>
        <dbReference type="ARBA" id="ARBA00023014"/>
    </source>
</evidence>
<dbReference type="GO" id="GO:0035514">
    <property type="term" value="F:DNA demethylase activity"/>
    <property type="evidence" value="ECO:0007669"/>
    <property type="project" value="InterPro"/>
</dbReference>
<proteinExistence type="predicted"/>
<keyword evidence="7" id="KW-1185">Reference proteome</keyword>
<dbReference type="STRING" id="3750.A0A498HI63"/>
<evidence type="ECO:0000313" key="6">
    <source>
        <dbReference type="EMBL" id="RXH68603.1"/>
    </source>
</evidence>
<name>A0A498HI63_MALDO</name>
<protein>
    <recommendedName>
        <fullName evidence="5">Demeter RRM-fold domain-containing protein</fullName>
    </recommendedName>
</protein>
<dbReference type="GO" id="GO:0019104">
    <property type="term" value="F:DNA N-glycosylase activity"/>
    <property type="evidence" value="ECO:0007669"/>
    <property type="project" value="InterPro"/>
</dbReference>
<keyword evidence="2" id="KW-0479">Metal-binding</keyword>